<dbReference type="SMART" id="SM00066">
    <property type="entry name" value="GAL4"/>
    <property type="match status" value="1"/>
</dbReference>
<dbReference type="Gene3D" id="4.10.240.10">
    <property type="entry name" value="Zn(2)-C6 fungal-type DNA-binding domain"/>
    <property type="match status" value="1"/>
</dbReference>
<dbReference type="Proteomes" id="UP001341245">
    <property type="component" value="Unassembled WGS sequence"/>
</dbReference>
<gene>
    <name evidence="4" type="ORF">QM012_005162</name>
</gene>
<dbReference type="PANTHER" id="PTHR47256:SF1">
    <property type="entry name" value="ZN(II)2CYS6 TRANSCRIPTION FACTOR (EUROFUNG)"/>
    <property type="match status" value="1"/>
</dbReference>
<evidence type="ECO:0000259" key="3">
    <source>
        <dbReference type="PROSITE" id="PS50048"/>
    </source>
</evidence>
<dbReference type="CDD" id="cd00067">
    <property type="entry name" value="GAL4"/>
    <property type="match status" value="1"/>
</dbReference>
<dbReference type="InterPro" id="IPR053187">
    <property type="entry name" value="Notoamide_regulator"/>
</dbReference>
<dbReference type="EMBL" id="JASGXD010000021">
    <property type="protein sequence ID" value="KAK5999756.1"/>
    <property type="molecule type" value="Genomic_DNA"/>
</dbReference>
<dbReference type="InterPro" id="IPR036864">
    <property type="entry name" value="Zn2-C6_fun-type_DNA-bd_sf"/>
</dbReference>
<feature type="compositionally biased region" description="Polar residues" evidence="2">
    <location>
        <begin position="206"/>
        <end position="217"/>
    </location>
</feature>
<proteinExistence type="predicted"/>
<dbReference type="InterPro" id="IPR001138">
    <property type="entry name" value="Zn2Cys6_DnaBD"/>
</dbReference>
<evidence type="ECO:0000256" key="2">
    <source>
        <dbReference type="SAM" id="MobiDB-lite"/>
    </source>
</evidence>
<feature type="domain" description="Zn(2)-C6 fungal-type" evidence="3">
    <location>
        <begin position="19"/>
        <end position="49"/>
    </location>
</feature>
<evidence type="ECO:0000313" key="5">
    <source>
        <dbReference type="Proteomes" id="UP001341245"/>
    </source>
</evidence>
<evidence type="ECO:0000256" key="1">
    <source>
        <dbReference type="ARBA" id="ARBA00023242"/>
    </source>
</evidence>
<dbReference type="SUPFAM" id="SSF57701">
    <property type="entry name" value="Zn2/Cys6 DNA-binding domain"/>
    <property type="match status" value="1"/>
</dbReference>
<feature type="region of interest" description="Disordered" evidence="2">
    <location>
        <begin position="128"/>
        <end position="154"/>
    </location>
</feature>
<feature type="region of interest" description="Disordered" evidence="2">
    <location>
        <begin position="206"/>
        <end position="246"/>
    </location>
</feature>
<organism evidence="4 5">
    <name type="scientific">Aureobasidium pullulans</name>
    <name type="common">Black yeast</name>
    <name type="synonym">Pullularia pullulans</name>
    <dbReference type="NCBI Taxonomy" id="5580"/>
    <lineage>
        <taxon>Eukaryota</taxon>
        <taxon>Fungi</taxon>
        <taxon>Dikarya</taxon>
        <taxon>Ascomycota</taxon>
        <taxon>Pezizomycotina</taxon>
        <taxon>Dothideomycetes</taxon>
        <taxon>Dothideomycetidae</taxon>
        <taxon>Dothideales</taxon>
        <taxon>Saccotheciaceae</taxon>
        <taxon>Aureobasidium</taxon>
    </lineage>
</organism>
<dbReference type="PROSITE" id="PS50048">
    <property type="entry name" value="ZN2_CY6_FUNGAL_2"/>
    <property type="match status" value="1"/>
</dbReference>
<accession>A0ABR0T6Z2</accession>
<keyword evidence="5" id="KW-1185">Reference proteome</keyword>
<dbReference type="PANTHER" id="PTHR47256">
    <property type="entry name" value="ZN(II)2CYS6 TRANSCRIPTION FACTOR (EUROFUNG)-RELATED"/>
    <property type="match status" value="1"/>
</dbReference>
<sequence length="246" mass="27814">MSTDASSSTRPKRQLVKAACQSCQKRKVKCSGERPACMLCQQRGQSCVYDSEAGISRVEAVRRRNKELGERNTDYELVFSALHSTPEPEAFDHLRRLRECPDVETYARTLRISRPSTRKRQSEQLNDFMDDGTMSNLSPMSAQSQDQQDGDSKIYTDPLPLADYTSPTQRPALMIDPRLGQQTLYSFPGNNGPTLQSLAEVWPFQDSSSIQQESFQPSVHDWTKPHNQAGPPQHQYLYDVQLSQPG</sequence>
<evidence type="ECO:0000313" key="4">
    <source>
        <dbReference type="EMBL" id="KAK5999756.1"/>
    </source>
</evidence>
<dbReference type="Pfam" id="PF00172">
    <property type="entry name" value="Zn_clus"/>
    <property type="match status" value="1"/>
</dbReference>
<comment type="caution">
    <text evidence="4">The sequence shown here is derived from an EMBL/GenBank/DDBJ whole genome shotgun (WGS) entry which is preliminary data.</text>
</comment>
<name>A0ABR0T6Z2_AURPU</name>
<protein>
    <recommendedName>
        <fullName evidence="3">Zn(2)-C6 fungal-type domain-containing protein</fullName>
    </recommendedName>
</protein>
<keyword evidence="1" id="KW-0539">Nucleus</keyword>
<reference evidence="4 5" key="1">
    <citation type="submission" date="2023-11" db="EMBL/GenBank/DDBJ databases">
        <title>Draft genome sequence and annotation of the polyextremotolerant black yeast-like fungus Aureobasidium pullulans NRRL 62042.</title>
        <authorList>
            <person name="Dielentheis-Frenken M.R.E."/>
            <person name="Wibberg D."/>
            <person name="Blank L.M."/>
            <person name="Tiso T."/>
        </authorList>
    </citation>
    <scope>NUCLEOTIDE SEQUENCE [LARGE SCALE GENOMIC DNA]</scope>
    <source>
        <strain evidence="4 5">NRRL 62042</strain>
    </source>
</reference>